<sequence>MASSAAPFPVLVHPYDSPTRHACAYELATSTSTTARHAVVFIGGLSDGPHTVPYVRTIAGRMASAADVGPARAYSVFELRMASSFDSYGFKRLSDDVADLAALVRYLRSGLGRDKIVFVGHSTGCQDCMAYAASVRAGKSPAVDGYVLQGPVSDREAFVPHLDPAEYARTLAAAERMIAAGQENDLMRREDLPAMIDSPHTAGDDDYFSTDLPDARLAASWSCFDKPVLVLPSEQDEHVPASIDVVKNMARWKTFCAPGVLSNLSGLIPGASHSVEQPEAQLWMADRVIAFLASLE</sequence>
<dbReference type="PANTHER" id="PTHR31591">
    <property type="entry name" value="UPF0613 PROTEIN PB24D3.06C"/>
    <property type="match status" value="1"/>
</dbReference>
<evidence type="ECO:0000313" key="2">
    <source>
        <dbReference type="Proteomes" id="UP000076874"/>
    </source>
</evidence>
<dbReference type="AlphaFoldDB" id="A0A167ZWX9"/>
<protein>
    <submittedName>
        <fullName evidence="1">DUF1749 domain containing protein</fullName>
    </submittedName>
</protein>
<accession>A0A167ZWX9</accession>
<dbReference type="SUPFAM" id="SSF53474">
    <property type="entry name" value="alpha/beta-Hydrolases"/>
    <property type="match status" value="1"/>
</dbReference>
<reference evidence="1 2" key="1">
    <citation type="journal article" date="2016" name="Genome Biol. Evol.">
        <title>Divergent and convergent evolution of fungal pathogenicity.</title>
        <authorList>
            <person name="Shang Y."/>
            <person name="Xiao G."/>
            <person name="Zheng P."/>
            <person name="Cen K."/>
            <person name="Zhan S."/>
            <person name="Wang C."/>
        </authorList>
    </citation>
    <scope>NUCLEOTIDE SEQUENCE [LARGE SCALE GENOMIC DNA]</scope>
    <source>
        <strain evidence="1 2">RCEF 264</strain>
    </source>
</reference>
<keyword evidence="2" id="KW-1185">Reference proteome</keyword>
<dbReference type="Pfam" id="PF08538">
    <property type="entry name" value="DUF1749"/>
    <property type="match status" value="1"/>
</dbReference>
<dbReference type="OrthoDB" id="10034502at2759"/>
<dbReference type="PANTHER" id="PTHR31591:SF7">
    <property type="entry name" value="DUF1749-DOMAIN-CONTAINING PROTEIN"/>
    <property type="match status" value="1"/>
</dbReference>
<dbReference type="InterPro" id="IPR029058">
    <property type="entry name" value="AB_hydrolase_fold"/>
</dbReference>
<name>A0A167ZWX9_9HYPO</name>
<organism evidence="1 2">
    <name type="scientific">Niveomyces insectorum RCEF 264</name>
    <dbReference type="NCBI Taxonomy" id="1081102"/>
    <lineage>
        <taxon>Eukaryota</taxon>
        <taxon>Fungi</taxon>
        <taxon>Dikarya</taxon>
        <taxon>Ascomycota</taxon>
        <taxon>Pezizomycotina</taxon>
        <taxon>Sordariomycetes</taxon>
        <taxon>Hypocreomycetidae</taxon>
        <taxon>Hypocreales</taxon>
        <taxon>Cordycipitaceae</taxon>
        <taxon>Niveomyces</taxon>
    </lineage>
</organism>
<dbReference type="Gene3D" id="3.40.50.1820">
    <property type="entry name" value="alpha/beta hydrolase"/>
    <property type="match status" value="1"/>
</dbReference>
<comment type="caution">
    <text evidence="1">The sequence shown here is derived from an EMBL/GenBank/DDBJ whole genome shotgun (WGS) entry which is preliminary data.</text>
</comment>
<gene>
    <name evidence="1" type="ORF">SPI_00192</name>
</gene>
<proteinExistence type="predicted"/>
<dbReference type="Proteomes" id="UP000076874">
    <property type="component" value="Unassembled WGS sequence"/>
</dbReference>
<dbReference type="EMBL" id="AZHD01000001">
    <property type="protein sequence ID" value="OAA67997.1"/>
    <property type="molecule type" value="Genomic_DNA"/>
</dbReference>
<dbReference type="InterPro" id="IPR013744">
    <property type="entry name" value="SidJ"/>
</dbReference>
<evidence type="ECO:0000313" key="1">
    <source>
        <dbReference type="EMBL" id="OAA67997.1"/>
    </source>
</evidence>